<evidence type="ECO:0000313" key="4">
    <source>
        <dbReference type="Proteomes" id="UP000179362"/>
    </source>
</evidence>
<sequence length="453" mass="49387">MKRSTALSIIFIGLAGSVLADEPRREDFAYEAPIALSEPGGVYRAPLTAHAYRGVTREDLGDLRVYNKAGEIVPHGISRPGAAPGKKLTELPVFPVPVPAGGVAGDVSMFVATGKGGSVIALKTGAPSRSERWAYIADASQTEDPLAALEISWGEAIPEGRFIGTLVIEVSDDLKNWRTIGQGALASLHRDDQVLVQKRIEIAPQRVKYLRLTWADPQPKVSITGVKAELRPQAEPARDWSALTGGKEEGVGEYRFELHGRMPIDRARIPLPMNSVARVAVLSRDRAGDPWVLRGQKTVFAVQSAERELSDNEIPLWTSSSDRQWLLRLEGRVNGLGSTAPVLELGWIPHELVFVARGSAPFTLAYGHARVAAAGNYGVDELVRRSKRENTERVDIRAATFGTPDAVRGEAARTRPWYAEWRQWLLWAVLVAGVGILALLAVRLSRQIGQSSE</sequence>
<keyword evidence="2" id="KW-0732">Signal</keyword>
<evidence type="ECO:0008006" key="5">
    <source>
        <dbReference type="Google" id="ProtNLM"/>
    </source>
</evidence>
<dbReference type="Pfam" id="PF13163">
    <property type="entry name" value="DUF3999"/>
    <property type="match status" value="1"/>
</dbReference>
<keyword evidence="1" id="KW-1133">Transmembrane helix</keyword>
<dbReference type="AlphaFoldDB" id="A0A1F6U6M6"/>
<feature type="transmembrane region" description="Helical" evidence="1">
    <location>
        <begin position="424"/>
        <end position="442"/>
    </location>
</feature>
<keyword evidence="1" id="KW-0812">Transmembrane</keyword>
<reference evidence="3 4" key="1">
    <citation type="journal article" date="2016" name="Nat. Commun.">
        <title>Thousands of microbial genomes shed light on interconnected biogeochemical processes in an aquifer system.</title>
        <authorList>
            <person name="Anantharaman K."/>
            <person name="Brown C.T."/>
            <person name="Hug L.A."/>
            <person name="Sharon I."/>
            <person name="Castelle C.J."/>
            <person name="Probst A.J."/>
            <person name="Thomas B.C."/>
            <person name="Singh A."/>
            <person name="Wilkins M.J."/>
            <person name="Karaoz U."/>
            <person name="Brodie E.L."/>
            <person name="Williams K.H."/>
            <person name="Hubbard S.S."/>
            <person name="Banfield J.F."/>
        </authorList>
    </citation>
    <scope>NUCLEOTIDE SEQUENCE [LARGE SCALE GENOMIC DNA]</scope>
</reference>
<proteinExistence type="predicted"/>
<feature type="signal peptide" evidence="2">
    <location>
        <begin position="1"/>
        <end position="20"/>
    </location>
</feature>
<accession>A0A1F6U6M6</accession>
<keyword evidence="1" id="KW-0472">Membrane</keyword>
<comment type="caution">
    <text evidence="3">The sequence shown here is derived from an EMBL/GenBank/DDBJ whole genome shotgun (WGS) entry which is preliminary data.</text>
</comment>
<organism evidence="3 4">
    <name type="scientific">Candidatus Muproteobacteria bacterium RIFCSPHIGHO2_02_FULL_65_16</name>
    <dbReference type="NCBI Taxonomy" id="1817766"/>
    <lineage>
        <taxon>Bacteria</taxon>
        <taxon>Pseudomonadati</taxon>
        <taxon>Pseudomonadota</taxon>
        <taxon>Candidatus Muproteobacteria</taxon>
    </lineage>
</organism>
<gene>
    <name evidence="3" type="ORF">A3B81_07035</name>
</gene>
<dbReference type="InterPro" id="IPR025060">
    <property type="entry name" value="DUF3999"/>
</dbReference>
<evidence type="ECO:0000256" key="2">
    <source>
        <dbReference type="SAM" id="SignalP"/>
    </source>
</evidence>
<evidence type="ECO:0000256" key="1">
    <source>
        <dbReference type="SAM" id="Phobius"/>
    </source>
</evidence>
<dbReference type="Proteomes" id="UP000179362">
    <property type="component" value="Unassembled WGS sequence"/>
</dbReference>
<evidence type="ECO:0000313" key="3">
    <source>
        <dbReference type="EMBL" id="OGI53024.1"/>
    </source>
</evidence>
<feature type="chain" id="PRO_5009225698" description="DUF3999 domain-containing protein" evidence="2">
    <location>
        <begin position="21"/>
        <end position="453"/>
    </location>
</feature>
<protein>
    <recommendedName>
        <fullName evidence="5">DUF3999 domain-containing protein</fullName>
    </recommendedName>
</protein>
<name>A0A1F6U6M6_9PROT</name>
<dbReference type="EMBL" id="MFTA01000007">
    <property type="protein sequence ID" value="OGI53024.1"/>
    <property type="molecule type" value="Genomic_DNA"/>
</dbReference>